<dbReference type="Proteomes" id="UP001163726">
    <property type="component" value="Chromosome"/>
</dbReference>
<dbReference type="RefSeq" id="WP_268075582.1">
    <property type="nucleotide sequence ID" value="NZ_CP109965.1"/>
</dbReference>
<keyword evidence="3" id="KW-1185">Reference proteome</keyword>
<protein>
    <submittedName>
        <fullName evidence="2">Agmatine deiminase family protein</fullName>
    </submittedName>
</protein>
<keyword evidence="1" id="KW-0378">Hydrolase</keyword>
<dbReference type="PANTHER" id="PTHR31377">
    <property type="entry name" value="AGMATINE DEIMINASE-RELATED"/>
    <property type="match status" value="1"/>
</dbReference>
<proteinExistence type="predicted"/>
<dbReference type="InterPro" id="IPR007466">
    <property type="entry name" value="Peptidyl-Arg-deiminase_porph"/>
</dbReference>
<evidence type="ECO:0000256" key="1">
    <source>
        <dbReference type="ARBA" id="ARBA00022801"/>
    </source>
</evidence>
<reference evidence="2" key="1">
    <citation type="submission" date="2022-10" db="EMBL/GenBank/DDBJ databases">
        <title>Catenovulum adriacola sp. nov. isolated in the Harbour of Susak.</title>
        <authorList>
            <person name="Schoch T."/>
            <person name="Reich S.J."/>
            <person name="Stoeferle S."/>
            <person name="Flaiz M."/>
            <person name="Kazda M."/>
            <person name="Riedel C.U."/>
            <person name="Duerre P."/>
        </authorList>
    </citation>
    <scope>NUCLEOTIDE SEQUENCE</scope>
    <source>
        <strain evidence="2">TS8</strain>
    </source>
</reference>
<organism evidence="2 3">
    <name type="scientific">Catenovulum adriaticum</name>
    <dbReference type="NCBI Taxonomy" id="2984846"/>
    <lineage>
        <taxon>Bacteria</taxon>
        <taxon>Pseudomonadati</taxon>
        <taxon>Pseudomonadota</taxon>
        <taxon>Gammaproteobacteria</taxon>
        <taxon>Alteromonadales</taxon>
        <taxon>Alteromonadaceae</taxon>
        <taxon>Catenovulum</taxon>
    </lineage>
</organism>
<gene>
    <name evidence="2" type="ORF">OLW01_04740</name>
</gene>
<dbReference type="Pfam" id="PF04371">
    <property type="entry name" value="PAD_porph"/>
    <property type="match status" value="1"/>
</dbReference>
<dbReference type="EMBL" id="CP109965">
    <property type="protein sequence ID" value="WAJ71118.1"/>
    <property type="molecule type" value="Genomic_DNA"/>
</dbReference>
<name>A0ABY7ANH3_9ALTE</name>
<accession>A0ABY7ANH3</accession>
<dbReference type="SUPFAM" id="SSF55909">
    <property type="entry name" value="Pentein"/>
    <property type="match status" value="1"/>
</dbReference>
<evidence type="ECO:0000313" key="3">
    <source>
        <dbReference type="Proteomes" id="UP001163726"/>
    </source>
</evidence>
<dbReference type="Gene3D" id="3.75.10.10">
    <property type="entry name" value="L-arginine/glycine Amidinotransferase, Chain A"/>
    <property type="match status" value="1"/>
</dbReference>
<dbReference type="PANTHER" id="PTHR31377:SF0">
    <property type="entry name" value="AGMATINE DEIMINASE-RELATED"/>
    <property type="match status" value="1"/>
</dbReference>
<sequence length="352" mass="39855">MTTKLKASFSLPAEWHPQDAVLFTWPHQETDWQPILAQVEPIYVQLVKTITRFQAVVLVCHNLALQQNIKQQLIEAQINLAAIFWVITPTNDTWARDHGPITLVNKHQINALNYTFNGWGNKFEAGLDNQINSAIFEQLNIQRSQDIPLVLEGGAIESDGQGVLMVTSECLLNPNRNPSLTKQIIETQLLKQLGLKKMLWLEHGALAGDDTDAHIDTLARFAPDNQIIYQGCNEQNDPHYQPLNAMKKQLNEFKNSSGQNYQLVELPWPEPQFNAKGEQLPATYANFLIINQAVLIPVYGVKQDEMVLTIMQSTFKNHQVIPINCRALIEQFGSLHCISMQLPKGFLSHYLS</sequence>
<evidence type="ECO:0000313" key="2">
    <source>
        <dbReference type="EMBL" id="WAJ71118.1"/>
    </source>
</evidence>